<gene>
    <name evidence="1" type="ORF">SAMN02910411_1506</name>
</gene>
<dbReference type="Proteomes" id="UP000219563">
    <property type="component" value="Unassembled WGS sequence"/>
</dbReference>
<proteinExistence type="predicted"/>
<name>A0A285RWR5_9FIRM</name>
<evidence type="ECO:0000313" key="1">
    <source>
        <dbReference type="EMBL" id="SOB98625.1"/>
    </source>
</evidence>
<protein>
    <recommendedName>
        <fullName evidence="3">HicA toxin of toxin-antitoxin</fullName>
    </recommendedName>
</protein>
<dbReference type="AlphaFoldDB" id="A0A285RWR5"/>
<organism evidence="1 2">
    <name type="scientific">Pseudobutyrivibrio ruminis DSM 9787</name>
    <dbReference type="NCBI Taxonomy" id="1123011"/>
    <lineage>
        <taxon>Bacteria</taxon>
        <taxon>Bacillati</taxon>
        <taxon>Bacillota</taxon>
        <taxon>Clostridia</taxon>
        <taxon>Lachnospirales</taxon>
        <taxon>Lachnospiraceae</taxon>
        <taxon>Pseudobutyrivibrio</taxon>
    </lineage>
</organism>
<dbReference type="EMBL" id="OBMR01000004">
    <property type="protein sequence ID" value="SOB98625.1"/>
    <property type="molecule type" value="Genomic_DNA"/>
</dbReference>
<dbReference type="RefSeq" id="WP_033154679.1">
    <property type="nucleotide sequence ID" value="NZ_OBMR01000004.1"/>
</dbReference>
<evidence type="ECO:0000313" key="2">
    <source>
        <dbReference type="Proteomes" id="UP000219563"/>
    </source>
</evidence>
<accession>A0A285RWR5</accession>
<evidence type="ECO:0008006" key="3">
    <source>
        <dbReference type="Google" id="ProtNLM"/>
    </source>
</evidence>
<reference evidence="1 2" key="1">
    <citation type="submission" date="2017-08" db="EMBL/GenBank/DDBJ databases">
        <authorList>
            <person name="de Groot N.N."/>
        </authorList>
    </citation>
    <scope>NUCLEOTIDE SEQUENCE [LARGE SCALE GENOMIC DNA]</scope>
    <source>
        <strain evidence="1 2">DSM 9787</strain>
    </source>
</reference>
<sequence length="86" mass="10038">MPKKKELLEKLFRKPYPKNFTVRDLDALMSKCNCDKFQGGRGSSIGYIHIKTGRIVQFDGPHPGKELYKYQIDMIKKYINDIGEKE</sequence>